<dbReference type="AlphaFoldDB" id="A0A8K1C3P8"/>
<feature type="compositionally biased region" description="Low complexity" evidence="1">
    <location>
        <begin position="121"/>
        <end position="133"/>
    </location>
</feature>
<feature type="compositionally biased region" description="Basic residues" evidence="1">
    <location>
        <begin position="80"/>
        <end position="94"/>
    </location>
</feature>
<dbReference type="Pfam" id="PF16117">
    <property type="entry name" value="DUF4833"/>
    <property type="match status" value="1"/>
</dbReference>
<reference evidence="3" key="1">
    <citation type="submission" date="2019-03" db="EMBL/GenBank/DDBJ databases">
        <title>Long read genome sequence of the mycoparasitic Pythium oligandrum ATCC 38472 isolated from sugarbeet rhizosphere.</title>
        <authorList>
            <person name="Gaulin E."/>
        </authorList>
    </citation>
    <scope>NUCLEOTIDE SEQUENCE</scope>
    <source>
        <strain evidence="3">ATCC 38472_TT</strain>
    </source>
</reference>
<gene>
    <name evidence="3" type="ORF">Poli38472_010660</name>
</gene>
<feature type="compositionally biased region" description="Basic and acidic residues" evidence="1">
    <location>
        <begin position="95"/>
        <end position="118"/>
    </location>
</feature>
<proteinExistence type="predicted"/>
<evidence type="ECO:0000313" key="4">
    <source>
        <dbReference type="Proteomes" id="UP000794436"/>
    </source>
</evidence>
<evidence type="ECO:0000313" key="3">
    <source>
        <dbReference type="EMBL" id="TMW55778.1"/>
    </source>
</evidence>
<dbReference type="EMBL" id="SPLM01000147">
    <property type="protein sequence ID" value="TMW55778.1"/>
    <property type="molecule type" value="Genomic_DNA"/>
</dbReference>
<dbReference type="InterPro" id="IPR032269">
    <property type="entry name" value="DUF4833"/>
</dbReference>
<feature type="domain" description="DUF4833" evidence="2">
    <location>
        <begin position="167"/>
        <end position="307"/>
    </location>
</feature>
<dbReference type="OrthoDB" id="77762at2759"/>
<comment type="caution">
    <text evidence="3">The sequence shown here is derived from an EMBL/GenBank/DDBJ whole genome shotgun (WGS) entry which is preliminary data.</text>
</comment>
<keyword evidence="4" id="KW-1185">Reference proteome</keyword>
<protein>
    <recommendedName>
        <fullName evidence="2">DUF4833 domain-containing protein</fullName>
    </recommendedName>
</protein>
<sequence>MSWLWTNETTEQAQIVVTALQSELDARDDKIKALETALRREQHAFSQSVQSEIKELEERRSRIQDELAEVNRMIKEKQSLLKKGKSGSAKKKKAAAKEAKAATPKAESKPDAQPKEPTESTTTTTTTPAADAAGTVVATKMAKKPAKTLPMDDVLTKVSKVEPHVAFVIQRSTNSNTVVYAAQLGASKKLDSAKPMHVYWIMYEKDGAPTEELNMIERNSAYGITHSPLPGVPEQYAVQLASLKDRDCVLLIDENGNIQARTTINGKKGMVLRRVFVQMTSSWGIPTVDYIEIFGVDPNTHASVYEKKLHKK</sequence>
<organism evidence="3 4">
    <name type="scientific">Pythium oligandrum</name>
    <name type="common">Mycoparasitic fungus</name>
    <dbReference type="NCBI Taxonomy" id="41045"/>
    <lineage>
        <taxon>Eukaryota</taxon>
        <taxon>Sar</taxon>
        <taxon>Stramenopiles</taxon>
        <taxon>Oomycota</taxon>
        <taxon>Peronosporomycetes</taxon>
        <taxon>Pythiales</taxon>
        <taxon>Pythiaceae</taxon>
        <taxon>Pythium</taxon>
    </lineage>
</organism>
<evidence type="ECO:0000256" key="1">
    <source>
        <dbReference type="SAM" id="MobiDB-lite"/>
    </source>
</evidence>
<feature type="region of interest" description="Disordered" evidence="1">
    <location>
        <begin position="78"/>
        <end position="133"/>
    </location>
</feature>
<accession>A0A8K1C3P8</accession>
<dbReference type="Proteomes" id="UP000794436">
    <property type="component" value="Unassembled WGS sequence"/>
</dbReference>
<name>A0A8K1C3P8_PYTOL</name>
<evidence type="ECO:0000259" key="2">
    <source>
        <dbReference type="Pfam" id="PF16117"/>
    </source>
</evidence>